<evidence type="ECO:0000313" key="1">
    <source>
        <dbReference type="EMBL" id="BDC98056.1"/>
    </source>
</evidence>
<gene>
    <name evidence="1" type="ORF">PEPS_03370</name>
</gene>
<dbReference type="RefSeq" id="WP_338397472.1">
    <property type="nucleotide sequence ID" value="NZ_AP025292.1"/>
</dbReference>
<name>A0ABM7VAW2_9BACT</name>
<proteinExistence type="predicted"/>
<accession>A0ABM7VAW2</accession>
<sequence length="264" mass="30458">MLQWQKEIIDYIKQHNPSGILNLDQQDAILFFEAEALQIRLKNIGTAFNPPCESPALSYKEICIWEDQWYSHQLVLQSRIQSLFGHTQRIFARKTKVVSLTAPEVKTFLATNHLNVPIGGKYKYGLTANDSLVAVMVFSKARPIERDGQTYQSYEMIRHCNLKGHTVVGGMSKLLKHFIKTQQPDDIMTYVDKDWSDGKTYLSHGFQALEHTPPQFFYLKSGAHERIYPHRIGENTKIVNQLLIAEGYRVVYNQGNIKLLFKQK</sequence>
<keyword evidence="2" id="KW-1185">Reference proteome</keyword>
<organism evidence="1 2">
    <name type="scientific">Persicobacter psychrovividus</name>
    <dbReference type="NCBI Taxonomy" id="387638"/>
    <lineage>
        <taxon>Bacteria</taxon>
        <taxon>Pseudomonadati</taxon>
        <taxon>Bacteroidota</taxon>
        <taxon>Cytophagia</taxon>
        <taxon>Cytophagales</taxon>
        <taxon>Persicobacteraceae</taxon>
        <taxon>Persicobacter</taxon>
    </lineage>
</organism>
<protein>
    <submittedName>
        <fullName evidence="1">Uncharacterized protein</fullName>
    </submittedName>
</protein>
<dbReference type="Proteomes" id="UP001354989">
    <property type="component" value="Chromosome"/>
</dbReference>
<reference evidence="1 2" key="1">
    <citation type="submission" date="2021-12" db="EMBL/GenBank/DDBJ databases">
        <title>Genome sequencing of bacteria with rrn-lacking chromosome and rrn-plasmid.</title>
        <authorList>
            <person name="Anda M."/>
            <person name="Iwasaki W."/>
        </authorList>
    </citation>
    <scope>NUCLEOTIDE SEQUENCE [LARGE SCALE GENOMIC DNA]</scope>
    <source>
        <strain evidence="1 2">NBRC 101262</strain>
    </source>
</reference>
<evidence type="ECO:0000313" key="2">
    <source>
        <dbReference type="Proteomes" id="UP001354989"/>
    </source>
</evidence>
<dbReference type="EMBL" id="AP025292">
    <property type="protein sequence ID" value="BDC98056.1"/>
    <property type="molecule type" value="Genomic_DNA"/>
</dbReference>